<dbReference type="InterPro" id="IPR027948">
    <property type="entry name" value="DUF4436"/>
</dbReference>
<keyword evidence="1" id="KW-1133">Transmembrane helix</keyword>
<evidence type="ECO:0000313" key="3">
    <source>
        <dbReference type="Proteomes" id="UP000703269"/>
    </source>
</evidence>
<keyword evidence="1" id="KW-0472">Membrane</keyword>
<accession>A0A9P3GBS4</accession>
<keyword evidence="1" id="KW-0812">Transmembrane</keyword>
<dbReference type="Proteomes" id="UP000703269">
    <property type="component" value="Unassembled WGS sequence"/>
</dbReference>
<protein>
    <submittedName>
        <fullName evidence="2">Uncharacterized protein</fullName>
    </submittedName>
</protein>
<dbReference type="AlphaFoldDB" id="A0A9P3GBS4"/>
<feature type="transmembrane region" description="Helical" evidence="1">
    <location>
        <begin position="207"/>
        <end position="226"/>
    </location>
</feature>
<name>A0A9P3GBS4_9APHY</name>
<proteinExistence type="predicted"/>
<keyword evidence="3" id="KW-1185">Reference proteome</keyword>
<feature type="transmembrane region" description="Helical" evidence="1">
    <location>
        <begin position="232"/>
        <end position="262"/>
    </location>
</feature>
<organism evidence="2 3">
    <name type="scientific">Phanerochaete sordida</name>
    <dbReference type="NCBI Taxonomy" id="48140"/>
    <lineage>
        <taxon>Eukaryota</taxon>
        <taxon>Fungi</taxon>
        <taxon>Dikarya</taxon>
        <taxon>Basidiomycota</taxon>
        <taxon>Agaricomycotina</taxon>
        <taxon>Agaricomycetes</taxon>
        <taxon>Polyporales</taxon>
        <taxon>Phanerochaetaceae</taxon>
        <taxon>Phanerochaete</taxon>
    </lineage>
</organism>
<sequence>MTMSLELDSIDPLANQGVIAVQWTLLQDSCMVENNNNTSDCPPVNIYMDPTMFSGSGGGPPSGNNSDPQSPVFTIFAEGWNDLFANYPNFETSLNIGTRTDKLVDSLLNYPFDRYIAELWMYATVDGTNNPVNLIIVDASGVAFGFDAMVASIDNSDNQLDVFLNIQRTVLVRAYVVTIILAMWLVTLLLLVIAIKAIFFRGKVDTTILAAPVATLFAFTSLRTAMPGAPSGFGAIIDFVGTLPTLATLITITVVCLLHVLLRSIGDEAKKPSALEA</sequence>
<dbReference type="EMBL" id="BPQB01000022">
    <property type="protein sequence ID" value="GJE91727.1"/>
    <property type="molecule type" value="Genomic_DNA"/>
</dbReference>
<reference evidence="2 3" key="1">
    <citation type="submission" date="2021-08" db="EMBL/GenBank/DDBJ databases">
        <title>Draft Genome Sequence of Phanerochaete sordida strain YK-624.</title>
        <authorList>
            <person name="Mori T."/>
            <person name="Dohra H."/>
            <person name="Suzuki T."/>
            <person name="Kawagishi H."/>
            <person name="Hirai H."/>
        </authorList>
    </citation>
    <scope>NUCLEOTIDE SEQUENCE [LARGE SCALE GENOMIC DNA]</scope>
    <source>
        <strain evidence="2 3">YK-624</strain>
    </source>
</reference>
<dbReference type="OrthoDB" id="2923771at2759"/>
<evidence type="ECO:0000313" key="2">
    <source>
        <dbReference type="EMBL" id="GJE91727.1"/>
    </source>
</evidence>
<feature type="transmembrane region" description="Helical" evidence="1">
    <location>
        <begin position="174"/>
        <end position="195"/>
    </location>
</feature>
<gene>
    <name evidence="2" type="ORF">PsYK624_078780</name>
</gene>
<dbReference type="Pfam" id="PF14494">
    <property type="entry name" value="DUF4436"/>
    <property type="match status" value="1"/>
</dbReference>
<evidence type="ECO:0000256" key="1">
    <source>
        <dbReference type="SAM" id="Phobius"/>
    </source>
</evidence>
<comment type="caution">
    <text evidence="2">The sequence shown here is derived from an EMBL/GenBank/DDBJ whole genome shotgun (WGS) entry which is preliminary data.</text>
</comment>